<evidence type="ECO:0000256" key="5">
    <source>
        <dbReference type="ARBA" id="ARBA00022777"/>
    </source>
</evidence>
<keyword evidence="5" id="KW-0418">Kinase</keyword>
<evidence type="ECO:0000256" key="2">
    <source>
        <dbReference type="ARBA" id="ARBA00012438"/>
    </source>
</evidence>
<dbReference type="AlphaFoldDB" id="A0A7K3VSJ3"/>
<dbReference type="Pfam" id="PF01590">
    <property type="entry name" value="GAF"/>
    <property type="match status" value="1"/>
</dbReference>
<dbReference type="SUPFAM" id="SSF55874">
    <property type="entry name" value="ATPase domain of HSP90 chaperone/DNA topoisomerase II/histidine kinase"/>
    <property type="match status" value="1"/>
</dbReference>
<dbReference type="InterPro" id="IPR003594">
    <property type="entry name" value="HATPase_dom"/>
</dbReference>
<dbReference type="InterPro" id="IPR029016">
    <property type="entry name" value="GAF-like_dom_sf"/>
</dbReference>
<dbReference type="PROSITE" id="PS50109">
    <property type="entry name" value="HIS_KIN"/>
    <property type="match status" value="1"/>
</dbReference>
<dbReference type="PRINTS" id="PR00344">
    <property type="entry name" value="BCTRLSENSOR"/>
</dbReference>
<dbReference type="InterPro" id="IPR011006">
    <property type="entry name" value="CheY-like_superfamily"/>
</dbReference>
<sequence length="500" mass="53936">MTNLNRGQPLIVNDNLAELAPEEAKTFQDIGIAATICMPLVREGKLTALMAIHDKVPHVWTDEEQAVIREVTERSWAHIQRVRSEAELRETAAALSDLNATLEARVDERTAALVQAEEALRQAQKMEAVGQLTGGLAHDFNNILAGIGGSLALMQTRLTQGRIGDIDRYLTGAQASVKRAAGLTQRLLAFSRRQTLDPRPSDISRIIAGMQDLVSRSVGPAVDVETVAAGGLWTTLVDVGQLENALLNLCINARDAMPDGGKLTIETGNRWLDERAAKTRGLPVGQYVSLCVSDTGTGMTPDVVARAFDPFYTTKPTGQGTGLGLSMVYGFAGQSGGTVRIYSEVGKGSMICIYLPRHLEDAHHEEAGVELFERPTAPGRKTILCVDDEPLVRMVAVEILEELGYAVLEAEDAPSAMKLLNARPDIDLLVTDVGLPNGMNGRQLADAARVQRPELSVLFVTGYAENAVLNHGHLERGMHVLTKPFAADAFARKVAELVAN</sequence>
<keyword evidence="4" id="KW-0808">Transferase</keyword>
<dbReference type="SUPFAM" id="SSF55781">
    <property type="entry name" value="GAF domain-like"/>
    <property type="match status" value="1"/>
</dbReference>
<evidence type="ECO:0000256" key="1">
    <source>
        <dbReference type="ARBA" id="ARBA00000085"/>
    </source>
</evidence>
<keyword evidence="7" id="KW-0175">Coiled coil</keyword>
<dbReference type="InterPro" id="IPR003661">
    <property type="entry name" value="HisK_dim/P_dom"/>
</dbReference>
<evidence type="ECO:0000313" key="10">
    <source>
        <dbReference type="EMBL" id="NEK19854.1"/>
    </source>
</evidence>
<evidence type="ECO:0000256" key="6">
    <source>
        <dbReference type="PROSITE-ProRule" id="PRU00169"/>
    </source>
</evidence>
<dbReference type="EMBL" id="WUFV01000033">
    <property type="protein sequence ID" value="NEK19854.1"/>
    <property type="molecule type" value="Genomic_DNA"/>
</dbReference>
<evidence type="ECO:0000313" key="11">
    <source>
        <dbReference type="Proteomes" id="UP000471705"/>
    </source>
</evidence>
<evidence type="ECO:0000256" key="7">
    <source>
        <dbReference type="SAM" id="Coils"/>
    </source>
</evidence>
<dbReference type="Gene3D" id="3.30.450.40">
    <property type="match status" value="1"/>
</dbReference>
<feature type="domain" description="Histidine kinase" evidence="8">
    <location>
        <begin position="135"/>
        <end position="359"/>
    </location>
</feature>
<dbReference type="CDD" id="cd18161">
    <property type="entry name" value="REC_hyHK_blue-like"/>
    <property type="match status" value="1"/>
</dbReference>
<comment type="caution">
    <text evidence="10">The sequence shown here is derived from an EMBL/GenBank/DDBJ whole genome shotgun (WGS) entry which is preliminary data.</text>
</comment>
<dbReference type="InterPro" id="IPR003018">
    <property type="entry name" value="GAF"/>
</dbReference>
<dbReference type="InterPro" id="IPR036097">
    <property type="entry name" value="HisK_dim/P_sf"/>
</dbReference>
<dbReference type="RefSeq" id="WP_164049936.1">
    <property type="nucleotide sequence ID" value="NZ_WUFV01000033.1"/>
</dbReference>
<dbReference type="PROSITE" id="PS50110">
    <property type="entry name" value="RESPONSE_REGULATORY"/>
    <property type="match status" value="1"/>
</dbReference>
<dbReference type="InterPro" id="IPR001789">
    <property type="entry name" value="Sig_transdc_resp-reg_receiver"/>
</dbReference>
<evidence type="ECO:0000256" key="4">
    <source>
        <dbReference type="ARBA" id="ARBA00022679"/>
    </source>
</evidence>
<dbReference type="CDD" id="cd00082">
    <property type="entry name" value="HisKA"/>
    <property type="match status" value="1"/>
</dbReference>
<evidence type="ECO:0000259" key="8">
    <source>
        <dbReference type="PROSITE" id="PS50109"/>
    </source>
</evidence>
<accession>A0A7K3VSJ3</accession>
<comment type="catalytic activity">
    <reaction evidence="1">
        <text>ATP + protein L-histidine = ADP + protein N-phospho-L-histidine.</text>
        <dbReference type="EC" id="2.7.13.3"/>
    </reaction>
</comment>
<keyword evidence="3 6" id="KW-0597">Phosphoprotein</keyword>
<proteinExistence type="predicted"/>
<dbReference type="Pfam" id="PF02518">
    <property type="entry name" value="HATPase_c"/>
    <property type="match status" value="1"/>
</dbReference>
<dbReference type="SMART" id="SM00448">
    <property type="entry name" value="REC"/>
    <property type="match status" value="1"/>
</dbReference>
<organism evidence="10 11">
    <name type="scientific">Rhizobium leguminosarum</name>
    <dbReference type="NCBI Taxonomy" id="384"/>
    <lineage>
        <taxon>Bacteria</taxon>
        <taxon>Pseudomonadati</taxon>
        <taxon>Pseudomonadota</taxon>
        <taxon>Alphaproteobacteria</taxon>
        <taxon>Hyphomicrobiales</taxon>
        <taxon>Rhizobiaceae</taxon>
        <taxon>Rhizobium/Agrobacterium group</taxon>
        <taxon>Rhizobium</taxon>
    </lineage>
</organism>
<dbReference type="Pfam" id="PF00512">
    <property type="entry name" value="HisKA"/>
    <property type="match status" value="1"/>
</dbReference>
<dbReference type="Gene3D" id="3.40.50.2300">
    <property type="match status" value="1"/>
</dbReference>
<dbReference type="CDD" id="cd16919">
    <property type="entry name" value="HATPase_CckA-like"/>
    <property type="match status" value="1"/>
</dbReference>
<dbReference type="SUPFAM" id="SSF47384">
    <property type="entry name" value="Homodimeric domain of signal transducing histidine kinase"/>
    <property type="match status" value="1"/>
</dbReference>
<protein>
    <recommendedName>
        <fullName evidence="2">histidine kinase</fullName>
        <ecNumber evidence="2">2.7.13.3</ecNumber>
    </recommendedName>
</protein>
<dbReference type="EC" id="2.7.13.3" evidence="2"/>
<dbReference type="PANTHER" id="PTHR43065:SF42">
    <property type="entry name" value="TWO-COMPONENT SENSOR PPRA"/>
    <property type="match status" value="1"/>
</dbReference>
<gene>
    <name evidence="10" type="ORF">GR257_34380</name>
</gene>
<dbReference type="Gene3D" id="1.10.287.130">
    <property type="match status" value="1"/>
</dbReference>
<evidence type="ECO:0000256" key="3">
    <source>
        <dbReference type="ARBA" id="ARBA00022553"/>
    </source>
</evidence>
<dbReference type="Pfam" id="PF00072">
    <property type="entry name" value="Response_reg"/>
    <property type="match status" value="1"/>
</dbReference>
<name>A0A7K3VSJ3_RHILE</name>
<dbReference type="Gene3D" id="3.30.565.10">
    <property type="entry name" value="Histidine kinase-like ATPase, C-terminal domain"/>
    <property type="match status" value="1"/>
</dbReference>
<dbReference type="InterPro" id="IPR036890">
    <property type="entry name" value="HATPase_C_sf"/>
</dbReference>
<reference evidence="10 11" key="1">
    <citation type="submission" date="2019-12" db="EMBL/GenBank/DDBJ databases">
        <title>Rhizobium genotypes associated with high levels of biological nitrogen fixation by grain legumes in a temperate-maritime cropping system.</title>
        <authorList>
            <person name="Maluk M."/>
            <person name="Francesc Ferrando Molina F."/>
            <person name="Lopez Del Egido L."/>
            <person name="Lafos M."/>
            <person name="Langarica-Fuentes A."/>
            <person name="Gebre Yohannes G."/>
            <person name="Young M.W."/>
            <person name="Martin P."/>
            <person name="Gantlett R."/>
            <person name="Kenicer G."/>
            <person name="Hawes C."/>
            <person name="Begg G.S."/>
            <person name="Quilliam R.S."/>
            <person name="Squire G.R."/>
            <person name="Poole P.S."/>
            <person name="Young P.W."/>
            <person name="Iannetta P.M."/>
            <person name="James E.K."/>
        </authorList>
    </citation>
    <scope>NUCLEOTIDE SEQUENCE [LARGE SCALE GENOMIC DNA]</scope>
    <source>
        <strain evidence="10 11">JHI54</strain>
    </source>
</reference>
<dbReference type="InterPro" id="IPR004358">
    <property type="entry name" value="Sig_transdc_His_kin-like_C"/>
</dbReference>
<feature type="domain" description="Response regulatory" evidence="9">
    <location>
        <begin position="382"/>
        <end position="498"/>
    </location>
</feature>
<dbReference type="Proteomes" id="UP000471705">
    <property type="component" value="Unassembled WGS sequence"/>
</dbReference>
<dbReference type="PANTHER" id="PTHR43065">
    <property type="entry name" value="SENSOR HISTIDINE KINASE"/>
    <property type="match status" value="1"/>
</dbReference>
<dbReference type="SUPFAM" id="SSF52172">
    <property type="entry name" value="CheY-like"/>
    <property type="match status" value="1"/>
</dbReference>
<dbReference type="GO" id="GO:0000155">
    <property type="term" value="F:phosphorelay sensor kinase activity"/>
    <property type="evidence" value="ECO:0007669"/>
    <property type="project" value="InterPro"/>
</dbReference>
<dbReference type="SMART" id="SM00388">
    <property type="entry name" value="HisKA"/>
    <property type="match status" value="1"/>
</dbReference>
<feature type="coiled-coil region" evidence="7">
    <location>
        <begin position="85"/>
        <end position="126"/>
    </location>
</feature>
<dbReference type="InterPro" id="IPR005467">
    <property type="entry name" value="His_kinase_dom"/>
</dbReference>
<evidence type="ECO:0000259" key="9">
    <source>
        <dbReference type="PROSITE" id="PS50110"/>
    </source>
</evidence>
<feature type="modified residue" description="4-aspartylphosphate" evidence="6">
    <location>
        <position position="432"/>
    </location>
</feature>
<dbReference type="SMART" id="SM00387">
    <property type="entry name" value="HATPase_c"/>
    <property type="match status" value="1"/>
</dbReference>